<dbReference type="EMBL" id="JAUSTI010000004">
    <property type="protein sequence ID" value="MDQ0170515.1"/>
    <property type="molecule type" value="Genomic_DNA"/>
</dbReference>
<dbReference type="RefSeq" id="WP_307215111.1">
    <property type="nucleotide sequence ID" value="NZ_JAUSTI010000004.1"/>
</dbReference>
<keyword evidence="2" id="KW-1185">Reference proteome</keyword>
<evidence type="ECO:0000313" key="1">
    <source>
        <dbReference type="EMBL" id="MDQ0170515.1"/>
    </source>
</evidence>
<proteinExistence type="predicted"/>
<name>A0ABT9WB76_9BACL</name>
<organism evidence="1 2">
    <name type="scientific">Paenibacillus tundrae</name>
    <dbReference type="NCBI Taxonomy" id="528187"/>
    <lineage>
        <taxon>Bacteria</taxon>
        <taxon>Bacillati</taxon>
        <taxon>Bacillota</taxon>
        <taxon>Bacilli</taxon>
        <taxon>Bacillales</taxon>
        <taxon>Paenibacillaceae</taxon>
        <taxon>Paenibacillus</taxon>
    </lineage>
</organism>
<evidence type="ECO:0000313" key="2">
    <source>
        <dbReference type="Proteomes" id="UP001233836"/>
    </source>
</evidence>
<protein>
    <recommendedName>
        <fullName evidence="3">Tim44-like domain-containing protein</fullName>
    </recommendedName>
</protein>
<dbReference type="Proteomes" id="UP001233836">
    <property type="component" value="Unassembled WGS sequence"/>
</dbReference>
<sequence length="107" mass="12839">MEDIIYDYYELLYSQRLEESQELLDWNNKEASIIEYFSTMNKIATNHKIKRIKDLVITTINETDHRGEAVVNIIYEDEDQKEIIEVNWIKGIQSVQGEWKITSIRRE</sequence>
<gene>
    <name evidence="1" type="ORF">J2T19_001957</name>
</gene>
<comment type="caution">
    <text evidence="1">The sequence shown here is derived from an EMBL/GenBank/DDBJ whole genome shotgun (WGS) entry which is preliminary data.</text>
</comment>
<reference evidence="1 2" key="1">
    <citation type="submission" date="2023-07" db="EMBL/GenBank/DDBJ databases">
        <title>Sorghum-associated microbial communities from plants grown in Nebraska, USA.</title>
        <authorList>
            <person name="Schachtman D."/>
        </authorList>
    </citation>
    <scope>NUCLEOTIDE SEQUENCE [LARGE SCALE GENOMIC DNA]</scope>
    <source>
        <strain evidence="1 2">DS1314</strain>
    </source>
</reference>
<evidence type="ECO:0008006" key="3">
    <source>
        <dbReference type="Google" id="ProtNLM"/>
    </source>
</evidence>
<accession>A0ABT9WB76</accession>